<dbReference type="PANTHER" id="PTHR11138:SF5">
    <property type="entry name" value="METHIONYL-TRNA FORMYLTRANSFERASE, MITOCHONDRIAL"/>
    <property type="match status" value="1"/>
</dbReference>
<dbReference type="AlphaFoldDB" id="W6MRR9"/>
<proteinExistence type="predicted"/>
<dbReference type="Gene3D" id="3.40.50.12230">
    <property type="match status" value="1"/>
</dbReference>
<reference evidence="3" key="1">
    <citation type="submission" date="2013-12" db="EMBL/GenBank/DDBJ databases">
        <authorList>
            <person name="Genoscope - CEA"/>
        </authorList>
    </citation>
    <scope>NUCLEOTIDE SEQUENCE</scope>
    <source>
        <strain evidence="3">CBS 1993</strain>
    </source>
</reference>
<keyword evidence="4" id="KW-1185">Reference proteome</keyword>
<dbReference type="InterPro" id="IPR036477">
    <property type="entry name" value="Formyl_transf_N_sf"/>
</dbReference>
<dbReference type="Pfam" id="PF00551">
    <property type="entry name" value="Formyl_trans_N"/>
    <property type="match status" value="1"/>
</dbReference>
<dbReference type="InterPro" id="IPR002376">
    <property type="entry name" value="Formyl_transf_N"/>
</dbReference>
<dbReference type="GO" id="GO:0005739">
    <property type="term" value="C:mitochondrion"/>
    <property type="evidence" value="ECO:0007669"/>
    <property type="project" value="EnsemblFungi"/>
</dbReference>
<evidence type="ECO:0000259" key="2">
    <source>
        <dbReference type="Pfam" id="PF00551"/>
    </source>
</evidence>
<evidence type="ECO:0000256" key="1">
    <source>
        <dbReference type="ARBA" id="ARBA00012261"/>
    </source>
</evidence>
<dbReference type="InterPro" id="IPR041711">
    <property type="entry name" value="Met-tRNA-FMT_N"/>
</dbReference>
<reference evidence="3" key="2">
    <citation type="submission" date="2014-02" db="EMBL/GenBank/DDBJ databases">
        <title>Complete DNA sequence of /Kuraishia capsulata/ illustrates novel genomic features among budding yeasts (/Saccharomycotina/).</title>
        <authorList>
            <person name="Morales L."/>
            <person name="Noel B."/>
            <person name="Porcel B."/>
            <person name="Marcet-Houben M."/>
            <person name="Hullo M-F."/>
            <person name="Sacerdot C."/>
            <person name="Tekaia F."/>
            <person name="Leh-Louis V."/>
            <person name="Despons L."/>
            <person name="Khanna V."/>
            <person name="Aury J-M."/>
            <person name="Barbe V."/>
            <person name="Couloux A."/>
            <person name="Labadie K."/>
            <person name="Pelletier E."/>
            <person name="Souciet J-L."/>
            <person name="Boekhout T."/>
            <person name="Gabaldon T."/>
            <person name="Wincker P."/>
            <person name="Dujon B."/>
        </authorList>
    </citation>
    <scope>NUCLEOTIDE SEQUENCE</scope>
    <source>
        <strain evidence="3">CBS 1993</strain>
    </source>
</reference>
<organism evidence="3 4">
    <name type="scientific">Kuraishia capsulata CBS 1993</name>
    <dbReference type="NCBI Taxonomy" id="1382522"/>
    <lineage>
        <taxon>Eukaryota</taxon>
        <taxon>Fungi</taxon>
        <taxon>Dikarya</taxon>
        <taxon>Ascomycota</taxon>
        <taxon>Saccharomycotina</taxon>
        <taxon>Pichiomycetes</taxon>
        <taxon>Pichiales</taxon>
        <taxon>Pichiaceae</taxon>
        <taxon>Kuraishia</taxon>
    </lineage>
</organism>
<dbReference type="EMBL" id="HG793125">
    <property type="protein sequence ID" value="CDK24505.1"/>
    <property type="molecule type" value="Genomic_DNA"/>
</dbReference>
<protein>
    <recommendedName>
        <fullName evidence="1">methionyl-tRNA formyltransferase</fullName>
        <ecNumber evidence="1">2.1.2.9</ecNumber>
    </recommendedName>
</protein>
<dbReference type="SUPFAM" id="SSF53328">
    <property type="entry name" value="Formyltransferase"/>
    <property type="match status" value="1"/>
</dbReference>
<dbReference type="CDD" id="cd08646">
    <property type="entry name" value="FMT_core_Met-tRNA-FMT_N"/>
    <property type="match status" value="1"/>
</dbReference>
<dbReference type="STRING" id="1382522.W6MRR9"/>
<accession>W6MRR9</accession>
<evidence type="ECO:0000313" key="3">
    <source>
        <dbReference type="EMBL" id="CDK24505.1"/>
    </source>
</evidence>
<dbReference type="GO" id="GO:0004479">
    <property type="term" value="F:methionyl-tRNA formyltransferase activity"/>
    <property type="evidence" value="ECO:0007669"/>
    <property type="project" value="UniProtKB-EC"/>
</dbReference>
<sequence>MTKVVYFGVDSFSVRCLRRILGCGGMESLDIVTKSAKPAGRYRKALQETPIAEFALDKQLPLHRADTGDDIVGLLAKTPFDLCIAVSYGKLIPGKFLDQLRYGGINVHPSLLPRYSGPAPLHRALLNGDNVTGCTIQTLHPTEFDRGHLIAQQKYTLAPSETVPSLSDKLADLGGDMLKNLLESGIYKDPSQWLGKSGYEFSHAPKVEPFEKEILWTELSSDEILRKFHILGALYSYKRIYDKKKKEFGFRRVVLTGLAKPAVELNAFTDSDSPGTFKYVESKLHVKTLDSSLEVLHLTFQGEPNEMPGKFMTSLAKRTRDADHNVFEHDPTERSKNKI</sequence>
<dbReference type="GeneID" id="34517910"/>
<evidence type="ECO:0000313" key="4">
    <source>
        <dbReference type="Proteomes" id="UP000019384"/>
    </source>
</evidence>
<dbReference type="EC" id="2.1.2.9" evidence="1"/>
<dbReference type="Proteomes" id="UP000019384">
    <property type="component" value="Unassembled WGS sequence"/>
</dbReference>
<dbReference type="RefSeq" id="XP_022456522.1">
    <property type="nucleotide sequence ID" value="XM_022605011.1"/>
</dbReference>
<dbReference type="OrthoDB" id="10268103at2759"/>
<dbReference type="HOGENOM" id="CLU_033347_0_1_1"/>
<name>W6MRR9_9ASCO</name>
<gene>
    <name evidence="3" type="ORF">KUCA_T00000468001</name>
</gene>
<feature type="domain" description="Formyl transferase N-terminal" evidence="2">
    <location>
        <begin position="29"/>
        <end position="178"/>
    </location>
</feature>
<dbReference type="PANTHER" id="PTHR11138">
    <property type="entry name" value="METHIONYL-TRNA FORMYLTRANSFERASE"/>
    <property type="match status" value="1"/>
</dbReference>